<dbReference type="AlphaFoldDB" id="A0AAI9PBD7"/>
<accession>A0AAI9PBD7</accession>
<reference evidence="1" key="1">
    <citation type="submission" date="2021-07" db="EMBL/GenBank/DDBJ databases">
        <title>Draft genome sequence of carbapenem-resistant Aeromonas spp. in Japan.</title>
        <authorList>
            <person name="Maehana S."/>
            <person name="Suzuki M."/>
            <person name="Kitasato H."/>
        </authorList>
    </citation>
    <scope>NUCLEOTIDE SEQUENCE</scope>
    <source>
        <strain evidence="1">KAM348</strain>
    </source>
</reference>
<protein>
    <submittedName>
        <fullName evidence="1">Uncharacterized protein</fullName>
    </submittedName>
</protein>
<dbReference type="RefSeq" id="WP_223920404.1">
    <property type="nucleotide sequence ID" value="NZ_BPNL01000068.1"/>
</dbReference>
<sequence length="93" mass="10772">MWSGLLRNWKQKKISKVELSSLELGYDHQLLTLGHALGLTYEEAKIVQPEAHKESNETYLVWFKNEDMGILKNVTHTLDSDLNVYLPACLLDW</sequence>
<dbReference type="Proteomes" id="UP000887009">
    <property type="component" value="Unassembled WGS sequence"/>
</dbReference>
<dbReference type="EMBL" id="BPNL01000068">
    <property type="protein sequence ID" value="GJA56415.1"/>
    <property type="molecule type" value="Genomic_DNA"/>
</dbReference>
<evidence type="ECO:0000313" key="1">
    <source>
        <dbReference type="EMBL" id="GJA56415.1"/>
    </source>
</evidence>
<name>A0AAI9PBD7_AERCA</name>
<evidence type="ECO:0000313" key="2">
    <source>
        <dbReference type="Proteomes" id="UP000887009"/>
    </source>
</evidence>
<gene>
    <name evidence="1" type="ORF">KAM348_38380</name>
</gene>
<proteinExistence type="predicted"/>
<comment type="caution">
    <text evidence="1">The sequence shown here is derived from an EMBL/GenBank/DDBJ whole genome shotgun (WGS) entry which is preliminary data.</text>
</comment>
<organism evidence="1 2">
    <name type="scientific">Aeromonas caviae</name>
    <name type="common">Aeromonas punctata</name>
    <dbReference type="NCBI Taxonomy" id="648"/>
    <lineage>
        <taxon>Bacteria</taxon>
        <taxon>Pseudomonadati</taxon>
        <taxon>Pseudomonadota</taxon>
        <taxon>Gammaproteobacteria</taxon>
        <taxon>Aeromonadales</taxon>
        <taxon>Aeromonadaceae</taxon>
        <taxon>Aeromonas</taxon>
    </lineage>
</organism>